<dbReference type="AlphaFoldDB" id="A0A9Q8N970"/>
<feature type="domain" description="Glycosyltransferase subfamily 4-like N-terminal" evidence="2">
    <location>
        <begin position="23"/>
        <end position="173"/>
    </location>
</feature>
<name>A0A9Q8N970_9LACO</name>
<organism evidence="3 4">
    <name type="scientific">Weissella cibaria</name>
    <dbReference type="NCBI Taxonomy" id="137591"/>
    <lineage>
        <taxon>Bacteria</taxon>
        <taxon>Bacillati</taxon>
        <taxon>Bacillota</taxon>
        <taxon>Bacilli</taxon>
        <taxon>Lactobacillales</taxon>
        <taxon>Lactobacillaceae</taxon>
        <taxon>Weissella</taxon>
    </lineage>
</organism>
<sequence length="390" mass="43695">MKKVLMVAAKANMIQQFNMRNLAILTNLGAEVHVAADFENFGTVDDQTNCQLIMDLTEMGIVLHQINFDRGLGRLMVNYQVMTQLRRLIGENQYDLIHVHSPIGAALTRLASWGTGCPVIYTAHGFHFFRGGPLKNWLVFPIEWFLAWLTQHLLVINHTDEAVSRFLPVQRVTYLPSIGAPVQRSLAVLPVTRLSIRKRMRACLDLTSDDFAIIQVGEFSTRKNQATLLQAVHALSNPQIKIFFAGVGAAEATTKRLVTELGLSQQVTFLGYQANLQDLHYAADMIVMPSLREGFGMGGFNALIDGVYMIGAKGTGMADYLIDEKLGQLINPLDVMALADAIKRVRDKRLQPALNEYTEFLMQFDESRVDTIMTGIYRRYLKGDKVGMNQ</sequence>
<dbReference type="Pfam" id="PF00534">
    <property type="entry name" value="Glycos_transf_1"/>
    <property type="match status" value="1"/>
</dbReference>
<dbReference type="EMBL" id="VNHC01000002">
    <property type="protein sequence ID" value="TVV27310.1"/>
    <property type="molecule type" value="Genomic_DNA"/>
</dbReference>
<protein>
    <submittedName>
        <fullName evidence="3">Glycosyltransferase family 4 protein</fullName>
    </submittedName>
</protein>
<gene>
    <name evidence="3" type="ORF">FO435_05165</name>
</gene>
<dbReference type="GeneID" id="66962530"/>
<proteinExistence type="predicted"/>
<dbReference type="PANTHER" id="PTHR12526">
    <property type="entry name" value="GLYCOSYLTRANSFERASE"/>
    <property type="match status" value="1"/>
</dbReference>
<dbReference type="SUPFAM" id="SSF53756">
    <property type="entry name" value="UDP-Glycosyltransferase/glycogen phosphorylase"/>
    <property type="match status" value="1"/>
</dbReference>
<evidence type="ECO:0000259" key="1">
    <source>
        <dbReference type="Pfam" id="PF00534"/>
    </source>
</evidence>
<comment type="caution">
    <text evidence="3">The sequence shown here is derived from an EMBL/GenBank/DDBJ whole genome shotgun (WGS) entry which is preliminary data.</text>
</comment>
<dbReference type="RefSeq" id="WP_128735763.1">
    <property type="nucleotide sequence ID" value="NZ_BJEF01000002.1"/>
</dbReference>
<dbReference type="InterPro" id="IPR001296">
    <property type="entry name" value="Glyco_trans_1"/>
</dbReference>
<dbReference type="GO" id="GO:0016757">
    <property type="term" value="F:glycosyltransferase activity"/>
    <property type="evidence" value="ECO:0007669"/>
    <property type="project" value="InterPro"/>
</dbReference>
<evidence type="ECO:0000313" key="4">
    <source>
        <dbReference type="Proteomes" id="UP000320012"/>
    </source>
</evidence>
<dbReference type="InterPro" id="IPR028098">
    <property type="entry name" value="Glyco_trans_4-like_N"/>
</dbReference>
<feature type="domain" description="Glycosyl transferase family 1" evidence="1">
    <location>
        <begin position="202"/>
        <end position="348"/>
    </location>
</feature>
<dbReference type="Proteomes" id="UP000320012">
    <property type="component" value="Unassembled WGS sequence"/>
</dbReference>
<dbReference type="Pfam" id="PF13579">
    <property type="entry name" value="Glyco_trans_4_4"/>
    <property type="match status" value="1"/>
</dbReference>
<evidence type="ECO:0000313" key="3">
    <source>
        <dbReference type="EMBL" id="TVV27310.1"/>
    </source>
</evidence>
<accession>A0A9Q8N970</accession>
<dbReference type="Gene3D" id="3.40.50.2000">
    <property type="entry name" value="Glycogen Phosphorylase B"/>
    <property type="match status" value="2"/>
</dbReference>
<evidence type="ECO:0000259" key="2">
    <source>
        <dbReference type="Pfam" id="PF13579"/>
    </source>
</evidence>
<reference evidence="3 4" key="1">
    <citation type="submission" date="2019-07" db="EMBL/GenBank/DDBJ databases">
        <title>Genome sequence of Weissella cibaria GK1.</title>
        <authorList>
            <person name="Choi H.-J."/>
        </authorList>
    </citation>
    <scope>NUCLEOTIDE SEQUENCE [LARGE SCALE GENOMIC DNA]</scope>
    <source>
        <strain evidence="3 4">GK1</strain>
    </source>
</reference>